<name>A0ABV8EIX4_9BACT</name>
<dbReference type="RefSeq" id="WP_241295177.1">
    <property type="nucleotide sequence ID" value="NZ_JAKZGR010000009.1"/>
</dbReference>
<sequence>MNCTKIMHSKVFTLLSIFTLFSFGLMAQQMPPAQMEVKEDFKDDELKEFVKINKELMPIQEKSQEKMIGAIEDSGLSVERFQALAQAQQAGSLTDVAEGPEEMAQFNEAGQKVMGMQEELQSGIQKVINDSKLSETEFQQMYMAYTQSPKVKEKVDKLMEKSKE</sequence>
<keyword evidence="1" id="KW-0732">Signal</keyword>
<feature type="chain" id="PRO_5045101921" evidence="1">
    <location>
        <begin position="28"/>
        <end position="164"/>
    </location>
</feature>
<evidence type="ECO:0000313" key="3">
    <source>
        <dbReference type="EMBL" id="MFC3975455.1"/>
    </source>
</evidence>
<feature type="domain" description="DUF4168" evidence="2">
    <location>
        <begin position="39"/>
        <end position="89"/>
    </location>
</feature>
<proteinExistence type="predicted"/>
<feature type="signal peptide" evidence="1">
    <location>
        <begin position="1"/>
        <end position="27"/>
    </location>
</feature>
<evidence type="ECO:0000313" key="4">
    <source>
        <dbReference type="Proteomes" id="UP001595766"/>
    </source>
</evidence>
<evidence type="ECO:0000259" key="2">
    <source>
        <dbReference type="Pfam" id="PF13767"/>
    </source>
</evidence>
<accession>A0ABV8EIX4</accession>
<dbReference type="Proteomes" id="UP001595766">
    <property type="component" value="Unassembled WGS sequence"/>
</dbReference>
<keyword evidence="4" id="KW-1185">Reference proteome</keyword>
<dbReference type="EMBL" id="JBHSAV010000005">
    <property type="protein sequence ID" value="MFC3975455.1"/>
    <property type="molecule type" value="Genomic_DNA"/>
</dbReference>
<comment type="caution">
    <text evidence="3">The sequence shown here is derived from an EMBL/GenBank/DDBJ whole genome shotgun (WGS) entry which is preliminary data.</text>
</comment>
<gene>
    <name evidence="3" type="ORF">ACFOUP_03605</name>
</gene>
<reference evidence="4" key="1">
    <citation type="journal article" date="2019" name="Int. J. Syst. Evol. Microbiol.">
        <title>The Global Catalogue of Microorganisms (GCM) 10K type strain sequencing project: providing services to taxonomists for standard genome sequencing and annotation.</title>
        <authorList>
            <consortium name="The Broad Institute Genomics Platform"/>
            <consortium name="The Broad Institute Genome Sequencing Center for Infectious Disease"/>
            <person name="Wu L."/>
            <person name="Ma J."/>
        </authorList>
    </citation>
    <scope>NUCLEOTIDE SEQUENCE [LARGE SCALE GENOMIC DNA]</scope>
    <source>
        <strain evidence="4">CECT 8551</strain>
    </source>
</reference>
<protein>
    <submittedName>
        <fullName evidence="3">DUF4168 domain-containing protein</fullName>
    </submittedName>
</protein>
<organism evidence="3 4">
    <name type="scientific">Belliella kenyensis</name>
    <dbReference type="NCBI Taxonomy" id="1472724"/>
    <lineage>
        <taxon>Bacteria</taxon>
        <taxon>Pseudomonadati</taxon>
        <taxon>Bacteroidota</taxon>
        <taxon>Cytophagia</taxon>
        <taxon>Cytophagales</taxon>
        <taxon>Cyclobacteriaceae</taxon>
        <taxon>Belliella</taxon>
    </lineage>
</organism>
<evidence type="ECO:0000256" key="1">
    <source>
        <dbReference type="SAM" id="SignalP"/>
    </source>
</evidence>
<dbReference type="InterPro" id="IPR025433">
    <property type="entry name" value="DUF4168"/>
</dbReference>
<dbReference type="Pfam" id="PF13767">
    <property type="entry name" value="DUF4168"/>
    <property type="match status" value="1"/>
</dbReference>